<dbReference type="Proteomes" id="UP000799772">
    <property type="component" value="Unassembled WGS sequence"/>
</dbReference>
<dbReference type="InterPro" id="IPR001849">
    <property type="entry name" value="PH_domain"/>
</dbReference>
<dbReference type="EMBL" id="ML978138">
    <property type="protein sequence ID" value="KAF2093411.1"/>
    <property type="molecule type" value="Genomic_DNA"/>
</dbReference>
<feature type="compositionally biased region" description="Acidic residues" evidence="2">
    <location>
        <begin position="642"/>
        <end position="652"/>
    </location>
</feature>
<feature type="compositionally biased region" description="Polar residues" evidence="2">
    <location>
        <begin position="559"/>
        <end position="568"/>
    </location>
</feature>
<feature type="region of interest" description="Disordered" evidence="2">
    <location>
        <begin position="312"/>
        <end position="370"/>
    </location>
</feature>
<dbReference type="PANTHER" id="PTHR28190">
    <property type="entry name" value="NUCLEAR MIGRATION PROTEIN NUM1"/>
    <property type="match status" value="1"/>
</dbReference>
<feature type="compositionally biased region" description="Low complexity" evidence="2">
    <location>
        <begin position="1268"/>
        <end position="1278"/>
    </location>
</feature>
<evidence type="ECO:0000256" key="1">
    <source>
        <dbReference type="SAM" id="Coils"/>
    </source>
</evidence>
<keyword evidence="1" id="KW-0175">Coiled coil</keyword>
<feature type="compositionally biased region" description="Low complexity" evidence="2">
    <location>
        <begin position="528"/>
        <end position="537"/>
    </location>
</feature>
<evidence type="ECO:0000259" key="3">
    <source>
        <dbReference type="PROSITE" id="PS50003"/>
    </source>
</evidence>
<accession>A0A9P4I1S0</accession>
<gene>
    <name evidence="4" type="ORF">NA57DRAFT_14253</name>
</gene>
<feature type="compositionally biased region" description="Basic and acidic residues" evidence="2">
    <location>
        <begin position="399"/>
        <end position="409"/>
    </location>
</feature>
<feature type="region of interest" description="Disordered" evidence="2">
    <location>
        <begin position="1546"/>
        <end position="1567"/>
    </location>
</feature>
<feature type="region of interest" description="Disordered" evidence="2">
    <location>
        <begin position="399"/>
        <end position="695"/>
    </location>
</feature>
<dbReference type="GO" id="GO:0005543">
    <property type="term" value="F:phospholipid binding"/>
    <property type="evidence" value="ECO:0007669"/>
    <property type="project" value="InterPro"/>
</dbReference>
<feature type="region of interest" description="Disordered" evidence="2">
    <location>
        <begin position="724"/>
        <end position="758"/>
    </location>
</feature>
<dbReference type="Pfam" id="PF12814">
    <property type="entry name" value="Mcp5_PH"/>
    <property type="match status" value="1"/>
</dbReference>
<feature type="compositionally biased region" description="Polar residues" evidence="2">
    <location>
        <begin position="1493"/>
        <end position="1533"/>
    </location>
</feature>
<dbReference type="GO" id="GO:0005938">
    <property type="term" value="C:cell cortex"/>
    <property type="evidence" value="ECO:0007669"/>
    <property type="project" value="InterPro"/>
</dbReference>
<evidence type="ECO:0000313" key="5">
    <source>
        <dbReference type="Proteomes" id="UP000799772"/>
    </source>
</evidence>
<reference evidence="4" key="1">
    <citation type="journal article" date="2020" name="Stud. Mycol.">
        <title>101 Dothideomycetes genomes: a test case for predicting lifestyles and emergence of pathogens.</title>
        <authorList>
            <person name="Haridas S."/>
            <person name="Albert R."/>
            <person name="Binder M."/>
            <person name="Bloem J."/>
            <person name="Labutti K."/>
            <person name="Salamov A."/>
            <person name="Andreopoulos B."/>
            <person name="Baker S."/>
            <person name="Barry K."/>
            <person name="Bills G."/>
            <person name="Bluhm B."/>
            <person name="Cannon C."/>
            <person name="Castanera R."/>
            <person name="Culley D."/>
            <person name="Daum C."/>
            <person name="Ezra D."/>
            <person name="Gonzalez J."/>
            <person name="Henrissat B."/>
            <person name="Kuo A."/>
            <person name="Liang C."/>
            <person name="Lipzen A."/>
            <person name="Lutzoni F."/>
            <person name="Magnuson J."/>
            <person name="Mondo S."/>
            <person name="Nolan M."/>
            <person name="Ohm R."/>
            <person name="Pangilinan J."/>
            <person name="Park H.-J."/>
            <person name="Ramirez L."/>
            <person name="Alfaro M."/>
            <person name="Sun H."/>
            <person name="Tritt A."/>
            <person name="Yoshinaga Y."/>
            <person name="Zwiers L.-H."/>
            <person name="Turgeon B."/>
            <person name="Goodwin S."/>
            <person name="Spatafora J."/>
            <person name="Crous P."/>
            <person name="Grigoriev I."/>
        </authorList>
    </citation>
    <scope>NUCLEOTIDE SEQUENCE</scope>
    <source>
        <strain evidence="4">CBS 133067</strain>
    </source>
</reference>
<feature type="compositionally biased region" description="Low complexity" evidence="2">
    <location>
        <begin position="1182"/>
        <end position="1194"/>
    </location>
</feature>
<evidence type="ECO:0000313" key="4">
    <source>
        <dbReference type="EMBL" id="KAF2093411.1"/>
    </source>
</evidence>
<feature type="compositionally biased region" description="Basic residues" evidence="2">
    <location>
        <begin position="1601"/>
        <end position="1613"/>
    </location>
</feature>
<feature type="region of interest" description="Disordered" evidence="2">
    <location>
        <begin position="1591"/>
        <end position="1613"/>
    </location>
</feature>
<dbReference type="GO" id="GO:0005739">
    <property type="term" value="C:mitochondrion"/>
    <property type="evidence" value="ECO:0007669"/>
    <property type="project" value="TreeGrafter"/>
</dbReference>
<feature type="non-terminal residue" evidence="4">
    <location>
        <position position="1"/>
    </location>
</feature>
<feature type="compositionally biased region" description="Polar residues" evidence="2">
    <location>
        <begin position="1546"/>
        <end position="1562"/>
    </location>
</feature>
<organism evidence="4 5">
    <name type="scientific">Rhizodiscina lignyota</name>
    <dbReference type="NCBI Taxonomy" id="1504668"/>
    <lineage>
        <taxon>Eukaryota</taxon>
        <taxon>Fungi</taxon>
        <taxon>Dikarya</taxon>
        <taxon>Ascomycota</taxon>
        <taxon>Pezizomycotina</taxon>
        <taxon>Dothideomycetes</taxon>
        <taxon>Pleosporomycetidae</taxon>
        <taxon>Aulographales</taxon>
        <taxon>Rhizodiscinaceae</taxon>
        <taxon>Rhizodiscina</taxon>
    </lineage>
</organism>
<dbReference type="OrthoDB" id="2149224at2759"/>
<dbReference type="SMART" id="SM00233">
    <property type="entry name" value="PH"/>
    <property type="match status" value="1"/>
</dbReference>
<feature type="region of interest" description="Disordered" evidence="2">
    <location>
        <begin position="99"/>
        <end position="136"/>
    </location>
</feature>
<protein>
    <recommendedName>
        <fullName evidence="3">PH domain-containing protein</fullName>
    </recommendedName>
</protein>
<feature type="region of interest" description="Disordered" evidence="2">
    <location>
        <begin position="1216"/>
        <end position="1278"/>
    </location>
</feature>
<feature type="compositionally biased region" description="Basic residues" evidence="2">
    <location>
        <begin position="586"/>
        <end position="600"/>
    </location>
</feature>
<dbReference type="InterPro" id="IPR053005">
    <property type="entry name" value="Nuclear_Pos-Cytoskel_Interact"/>
</dbReference>
<feature type="compositionally biased region" description="Polar residues" evidence="2">
    <location>
        <begin position="123"/>
        <end position="132"/>
    </location>
</feature>
<feature type="compositionally biased region" description="Basic and acidic residues" evidence="2">
    <location>
        <begin position="727"/>
        <end position="738"/>
    </location>
</feature>
<name>A0A9P4I1S0_9PEZI</name>
<dbReference type="SUPFAM" id="SSF50729">
    <property type="entry name" value="PH domain-like"/>
    <property type="match status" value="1"/>
</dbReference>
<feature type="coiled-coil region" evidence="1">
    <location>
        <begin position="22"/>
        <end position="66"/>
    </location>
</feature>
<feature type="domain" description="PH" evidence="3">
    <location>
        <begin position="1319"/>
        <end position="1430"/>
    </location>
</feature>
<feature type="compositionally biased region" description="Acidic residues" evidence="2">
    <location>
        <begin position="447"/>
        <end position="457"/>
    </location>
</feature>
<dbReference type="GO" id="GO:0032065">
    <property type="term" value="P:maintenance of protein location in cell cortex"/>
    <property type="evidence" value="ECO:0007669"/>
    <property type="project" value="InterPro"/>
</dbReference>
<dbReference type="PANTHER" id="PTHR28190:SF1">
    <property type="entry name" value="NUCLEAR MIGRATION PROTEIN NUM1"/>
    <property type="match status" value="1"/>
</dbReference>
<dbReference type="GO" id="GO:0015631">
    <property type="term" value="F:tubulin binding"/>
    <property type="evidence" value="ECO:0007669"/>
    <property type="project" value="TreeGrafter"/>
</dbReference>
<feature type="compositionally biased region" description="Polar residues" evidence="2">
    <location>
        <begin position="233"/>
        <end position="244"/>
    </location>
</feature>
<evidence type="ECO:0000256" key="2">
    <source>
        <dbReference type="SAM" id="MobiDB-lite"/>
    </source>
</evidence>
<feature type="region of interest" description="Disordered" evidence="2">
    <location>
        <begin position="1436"/>
        <end position="1533"/>
    </location>
</feature>
<feature type="compositionally biased region" description="Polar residues" evidence="2">
    <location>
        <begin position="1238"/>
        <end position="1259"/>
    </location>
</feature>
<feature type="compositionally biased region" description="Low complexity" evidence="2">
    <location>
        <begin position="614"/>
        <end position="634"/>
    </location>
</feature>
<feature type="compositionally biased region" description="Basic and acidic residues" evidence="2">
    <location>
        <begin position="498"/>
        <end position="509"/>
    </location>
</feature>
<dbReference type="GO" id="GO:0000226">
    <property type="term" value="P:microtubule cytoskeleton organization"/>
    <property type="evidence" value="ECO:0007669"/>
    <property type="project" value="TreeGrafter"/>
</dbReference>
<proteinExistence type="predicted"/>
<dbReference type="PROSITE" id="PS50003">
    <property type="entry name" value="PH_DOMAIN"/>
    <property type="match status" value="1"/>
</dbReference>
<feature type="region of interest" description="Disordered" evidence="2">
    <location>
        <begin position="1131"/>
        <end position="1204"/>
    </location>
</feature>
<keyword evidence="5" id="KW-1185">Reference proteome</keyword>
<comment type="caution">
    <text evidence="4">The sequence shown here is derived from an EMBL/GenBank/DDBJ whole genome shotgun (WGS) entry which is preliminary data.</text>
</comment>
<feature type="compositionally biased region" description="Basic and acidic residues" evidence="2">
    <location>
        <begin position="245"/>
        <end position="263"/>
    </location>
</feature>
<feature type="compositionally biased region" description="Low complexity" evidence="2">
    <location>
        <begin position="1479"/>
        <end position="1492"/>
    </location>
</feature>
<feature type="region of interest" description="Disordered" evidence="2">
    <location>
        <begin position="1035"/>
        <end position="1055"/>
    </location>
</feature>
<dbReference type="InterPro" id="IPR024774">
    <property type="entry name" value="PH_dom-Mcp5-type"/>
</dbReference>
<feature type="compositionally biased region" description="Acidic residues" evidence="2">
    <location>
        <begin position="739"/>
        <end position="749"/>
    </location>
</feature>
<feature type="region of interest" description="Disordered" evidence="2">
    <location>
        <begin position="227"/>
        <end position="290"/>
    </location>
</feature>
<feature type="compositionally biased region" description="Polar residues" evidence="2">
    <location>
        <begin position="1132"/>
        <end position="1163"/>
    </location>
</feature>
<feature type="non-terminal residue" evidence="4">
    <location>
        <position position="1613"/>
    </location>
</feature>
<feature type="compositionally biased region" description="Polar residues" evidence="2">
    <location>
        <begin position="653"/>
        <end position="663"/>
    </location>
</feature>
<dbReference type="CDD" id="cd13365">
    <property type="entry name" value="PH_PLC_plant-like"/>
    <property type="match status" value="1"/>
</dbReference>
<feature type="compositionally biased region" description="Basic and acidic residues" evidence="2">
    <location>
        <begin position="420"/>
        <end position="437"/>
    </location>
</feature>
<sequence>RYAGFDTSAFSLYSNGSPAQARRALEAHLAETERRLQEASQLGSALVRQRSELAEKLKEVQAHDDEHDIGPDLRQKLVDLEKEFNEVGKETARAFIPKPRVPSNESTKSTEAVLEVGGRDSPTKVQPPSLNSRKLRNQAPGRINDIKLATEISSSLLNQVRELQMAYADKDDALKAAMANKSQLELELEGVMQRLRALDESEQRYKDENWSLETRVQELVAAAKESTEREQKLQQGVKSAQSDKSNVERELEELKQAHGKLNEQHTTARKHHEAEVLSLKKTATTGESERATLQRKLEDLTSQNQELAKAVAYKFRPQDASSMRELTPEDEDGDGESQLTPDNSPPPSPTKGTPRHGALESETLKSSLHHAHRMIQNLKNNIHREKTEKLELRRMLQDARDELDIRRSEAGNSAAKKRKSKDELKEFKKPARPDRLGVARGPTSEIVMDDEWEDQDASESPSRVAAGKALAKKPPMGDADSTDAFETATENSDAFETATEHERNTETDAFHTGVESLAADSSDDLTETEAAGSTGTGRRNNRPSMAAVNNKRGHERADSYQSTASTSGDEFEEVRTPVQSQSAQKFKARLAGRGSLRKSTPRSGALLSDSFKDSPASVASGATGTSSAQSTPQGPSLFAELGDFDASDDESPMSDTPSRSLNSLEIPPEVQRKLSPLQHSEVVEEPVKSQMVDSAMMTESWQPSLLDKGKELAGAVLAGGIGFGLGRKSEDAEPREAEAGAEQETEAPEQLESVEPQAPMSVQLGISEISAVDTEPVDVPTVKGPEPVQLGVSEISAVDTEPVDILIAKAPQPAPIQLESVQPATTPPVQLDMSQISAVDTQPVDVPIKTTEPAQLVMSQIHAVDTEPVDVPTVKPTEPVSRQLEAVAPETSTPVQLGMSEVYTVDTEPMDVPVVKAPVPIFSTPGISSQDTAPQTPVKAADTVSTPFSISNVIEQYESEPESPLPAFQPINEQQPSLAMSSMVEQQTEPIEAVEPERPSTAKRIAFVESADAVPPVPMERPAGFFGMLGLGKSKATPGTPPIAEDETSTRDQQPLRVYSDDIDDGFNGLPGLENTRTPMKEIEPNAVSDRSPKKEAIALAKSLGIKDMADEGTQTMMSADDLDKLMRRRSQQTGTALISPTVSSPTKLAQSPTKAVFGSQSPRRSRESVVAVDAGYKAPRRPGSSGSVRSRAASPPPLPADHKQAIAAAAQRVSGVPMPAPHTPGQMGPPMMPASAYKTSSQYRPPTASSYHGNTPTPRASARAGHRSGVSSPVTRRSSVSSFASEIDQRFNITRSNLEGNLGFEGGTDPRMIQAITQTMIGEFLWKYTRKPGRETQSNTRHRRFFWVHPYTRTLYWSEQDPATAGRAQLKAKSVRIQAVRVVSDDNPFPPGLHRKSLVVVTPGREIMFTAATSGRHETWFNALSYLLLRAGPEREETNVGDGAGNEDLTAEDVDEFNPRSGFFGGATSKMSRRSRASLSSYNSRTTRNSSPPRASQYPTLTPNDRPQRSQSTRRANSQTPQPRGSISGRLSSLAGTVMGNSFSSRYSGVSGQHAGQTSSHDSAEDLRKVIERQEREADRLENVRACCDGKHDVGSLSHMGKRGRHGSHRHS</sequence>